<reference evidence="1" key="2">
    <citation type="journal article" date="2008" name="Genome Biol.">
        <title>Improved genome assembly and evidence-based global gene model set for the chordate Ciona intestinalis: new insight into intron and operon populations.</title>
        <authorList>
            <person name="Satou Y."/>
            <person name="Mineta K."/>
            <person name="Ogasawara M."/>
            <person name="Sasakura Y."/>
            <person name="Shoguchi E."/>
            <person name="Ueno K."/>
            <person name="Yamada L."/>
            <person name="Matsumoto J."/>
            <person name="Wasserscheid J."/>
            <person name="Dewar K."/>
            <person name="Wiley G.B."/>
            <person name="Macmil S.L."/>
            <person name="Roe B.A."/>
            <person name="Zeller R.W."/>
            <person name="Hastings K.E."/>
            <person name="Lemaire P."/>
            <person name="Lindquist E."/>
            <person name="Endo T."/>
            <person name="Hotta K."/>
            <person name="Inaba K."/>
        </authorList>
    </citation>
    <scope>NUCLEOTIDE SEQUENCE [LARGE SCALE GENOMIC DNA]</scope>
    <source>
        <strain evidence="1">wild type</strain>
    </source>
</reference>
<accession>F6UGZ6</accession>
<dbReference type="AlphaFoldDB" id="F6UGZ6"/>
<proteinExistence type="predicted"/>
<dbReference type="EMBL" id="EAAA01002950">
    <property type="status" value="NOT_ANNOTATED_CDS"/>
    <property type="molecule type" value="Genomic_DNA"/>
</dbReference>
<evidence type="ECO:0000313" key="1">
    <source>
        <dbReference type="Ensembl" id="ENSCINP00000024057.2"/>
    </source>
</evidence>
<dbReference type="InParanoid" id="F6UGZ6"/>
<reference evidence="1" key="3">
    <citation type="submission" date="2025-08" db="UniProtKB">
        <authorList>
            <consortium name="Ensembl"/>
        </authorList>
    </citation>
    <scope>IDENTIFICATION</scope>
</reference>
<keyword evidence="2" id="KW-1185">Reference proteome</keyword>
<dbReference type="Proteomes" id="UP000008144">
    <property type="component" value="Chromosome 9"/>
</dbReference>
<organism evidence="1 2">
    <name type="scientific">Ciona intestinalis</name>
    <name type="common">Transparent sea squirt</name>
    <name type="synonym">Ascidia intestinalis</name>
    <dbReference type="NCBI Taxonomy" id="7719"/>
    <lineage>
        <taxon>Eukaryota</taxon>
        <taxon>Metazoa</taxon>
        <taxon>Chordata</taxon>
        <taxon>Tunicata</taxon>
        <taxon>Ascidiacea</taxon>
        <taxon>Phlebobranchia</taxon>
        <taxon>Cionidae</taxon>
        <taxon>Ciona</taxon>
    </lineage>
</organism>
<name>F6UGZ6_CIOIN</name>
<protein>
    <submittedName>
        <fullName evidence="1">Uncharacterized protein</fullName>
    </submittedName>
</protein>
<reference evidence="2" key="1">
    <citation type="journal article" date="2002" name="Science">
        <title>The draft genome of Ciona intestinalis: insights into chordate and vertebrate origins.</title>
        <authorList>
            <person name="Dehal P."/>
            <person name="Satou Y."/>
            <person name="Campbell R.K."/>
            <person name="Chapman J."/>
            <person name="Degnan B."/>
            <person name="De Tomaso A."/>
            <person name="Davidson B."/>
            <person name="Di Gregorio A."/>
            <person name="Gelpke M."/>
            <person name="Goodstein D.M."/>
            <person name="Harafuji N."/>
            <person name="Hastings K.E."/>
            <person name="Ho I."/>
            <person name="Hotta K."/>
            <person name="Huang W."/>
            <person name="Kawashima T."/>
            <person name="Lemaire P."/>
            <person name="Martinez D."/>
            <person name="Meinertzhagen I.A."/>
            <person name="Necula S."/>
            <person name="Nonaka M."/>
            <person name="Putnam N."/>
            <person name="Rash S."/>
            <person name="Saiga H."/>
            <person name="Satake M."/>
            <person name="Terry A."/>
            <person name="Yamada L."/>
            <person name="Wang H.G."/>
            <person name="Awazu S."/>
            <person name="Azumi K."/>
            <person name="Boore J."/>
            <person name="Branno M."/>
            <person name="Chin-Bow S."/>
            <person name="DeSantis R."/>
            <person name="Doyle S."/>
            <person name="Francino P."/>
            <person name="Keys D.N."/>
            <person name="Haga S."/>
            <person name="Hayashi H."/>
            <person name="Hino K."/>
            <person name="Imai K.S."/>
            <person name="Inaba K."/>
            <person name="Kano S."/>
            <person name="Kobayashi K."/>
            <person name="Kobayashi M."/>
            <person name="Lee B.I."/>
            <person name="Makabe K.W."/>
            <person name="Manohar C."/>
            <person name="Matassi G."/>
            <person name="Medina M."/>
            <person name="Mochizuki Y."/>
            <person name="Mount S."/>
            <person name="Morishita T."/>
            <person name="Miura S."/>
            <person name="Nakayama A."/>
            <person name="Nishizaka S."/>
            <person name="Nomoto H."/>
            <person name="Ohta F."/>
            <person name="Oishi K."/>
            <person name="Rigoutsos I."/>
            <person name="Sano M."/>
            <person name="Sasaki A."/>
            <person name="Sasakura Y."/>
            <person name="Shoguchi E."/>
            <person name="Shin-i T."/>
            <person name="Spagnuolo A."/>
            <person name="Stainier D."/>
            <person name="Suzuki M.M."/>
            <person name="Tassy O."/>
            <person name="Takatori N."/>
            <person name="Tokuoka M."/>
            <person name="Yagi K."/>
            <person name="Yoshizaki F."/>
            <person name="Wada S."/>
            <person name="Zhang C."/>
            <person name="Hyatt P.D."/>
            <person name="Larimer F."/>
            <person name="Detter C."/>
            <person name="Doggett N."/>
            <person name="Glavina T."/>
            <person name="Hawkins T."/>
            <person name="Richardson P."/>
            <person name="Lucas S."/>
            <person name="Kohara Y."/>
            <person name="Levine M."/>
            <person name="Satoh N."/>
            <person name="Rokhsar D.S."/>
        </authorList>
    </citation>
    <scope>NUCLEOTIDE SEQUENCE [LARGE SCALE GENOMIC DNA]</scope>
</reference>
<dbReference type="Ensembl" id="ENSCINT00000024303.2">
    <property type="protein sequence ID" value="ENSCINP00000024057.2"/>
    <property type="gene ID" value="ENSCING00000013014.2"/>
</dbReference>
<dbReference type="HOGENOM" id="CLU_1296950_0_0_1"/>
<reference evidence="1" key="4">
    <citation type="submission" date="2025-09" db="UniProtKB">
        <authorList>
            <consortium name="Ensembl"/>
        </authorList>
    </citation>
    <scope>IDENTIFICATION</scope>
</reference>
<evidence type="ECO:0000313" key="2">
    <source>
        <dbReference type="Proteomes" id="UP000008144"/>
    </source>
</evidence>
<sequence>MLFILYWMIRSSRHNHQDRISGGKFPALLFVALLVSLAAYTNGYEGEGGILHSNHLHAKQIATRRVNTLFMNNINVKQGEKNYQKTYAEFTKFRKSLSRNNAQDTKTLELLFRHRRQRRGTRELPFEISEGDSGVAGNSFANRFPSPSEGNQASTSTFPPRDFIREPLLPPVEYPYGPNTNMSGTMDSFNHSSRYNFLSIWNISRPTDLSPPL</sequence>